<comment type="caution">
    <text evidence="4">The sequence shown here is derived from an EMBL/GenBank/DDBJ whole genome shotgun (WGS) entry which is preliminary data.</text>
</comment>
<evidence type="ECO:0000313" key="4">
    <source>
        <dbReference type="EMBL" id="PRD53333.1"/>
    </source>
</evidence>
<keyword evidence="5" id="KW-1185">Reference proteome</keyword>
<evidence type="ECO:0000313" key="5">
    <source>
        <dbReference type="Proteomes" id="UP000238563"/>
    </source>
</evidence>
<protein>
    <submittedName>
        <fullName evidence="4">MCE family protein</fullName>
    </submittedName>
</protein>
<reference evidence="4 5" key="1">
    <citation type="submission" date="2018-02" db="EMBL/GenBank/DDBJ databases">
        <title>The draft genome of Phyllobacterium myrsinacearum DSM5892.</title>
        <authorList>
            <person name="Li L."/>
            <person name="Liu L."/>
            <person name="Zhang X."/>
            <person name="Wang T."/>
        </authorList>
    </citation>
    <scope>NUCLEOTIDE SEQUENCE [LARGE SCALE GENOMIC DNA]</scope>
    <source>
        <strain evidence="4 5">DSM 5892</strain>
    </source>
</reference>
<dbReference type="AlphaFoldDB" id="A0A2S9JJQ6"/>
<dbReference type="PANTHER" id="PTHR36698:SF2">
    <property type="entry name" value="MCE_MLAD DOMAIN-CONTAINING PROTEIN"/>
    <property type="match status" value="1"/>
</dbReference>
<dbReference type="EMBL" id="PVBT01000003">
    <property type="protein sequence ID" value="PRD53333.1"/>
    <property type="molecule type" value="Genomic_DNA"/>
</dbReference>
<keyword evidence="1" id="KW-0175">Coiled coil</keyword>
<dbReference type="RefSeq" id="WP_105734338.1">
    <property type="nucleotide sequence ID" value="NZ_PVBT01000003.1"/>
</dbReference>
<feature type="transmembrane region" description="Helical" evidence="2">
    <location>
        <begin position="7"/>
        <end position="28"/>
    </location>
</feature>
<feature type="coiled-coil region" evidence="1">
    <location>
        <begin position="203"/>
        <end position="266"/>
    </location>
</feature>
<keyword evidence="2" id="KW-1133">Transmembrane helix</keyword>
<keyword evidence="2" id="KW-0812">Transmembrane</keyword>
<evidence type="ECO:0000259" key="3">
    <source>
        <dbReference type="Pfam" id="PF02470"/>
    </source>
</evidence>
<dbReference type="InterPro" id="IPR003399">
    <property type="entry name" value="Mce/MlaD"/>
</dbReference>
<evidence type="ECO:0000256" key="1">
    <source>
        <dbReference type="SAM" id="Coils"/>
    </source>
</evidence>
<dbReference type="PANTHER" id="PTHR36698">
    <property type="entry name" value="BLL5892 PROTEIN"/>
    <property type="match status" value="1"/>
</dbReference>
<dbReference type="OrthoDB" id="9808689at2"/>
<name>A0A2S9JJQ6_9HYPH</name>
<gene>
    <name evidence="4" type="ORF">C5750_13190</name>
</gene>
<dbReference type="Gene3D" id="1.20.58.60">
    <property type="match status" value="1"/>
</dbReference>
<feature type="domain" description="Mce/MlaD" evidence="3">
    <location>
        <begin position="47"/>
        <end position="116"/>
    </location>
</feature>
<dbReference type="Proteomes" id="UP000238563">
    <property type="component" value="Unassembled WGS sequence"/>
</dbReference>
<dbReference type="SUPFAM" id="SSF58104">
    <property type="entry name" value="Methyl-accepting chemotaxis protein (MCP) signaling domain"/>
    <property type="match status" value="1"/>
</dbReference>
<organism evidence="4 5">
    <name type="scientific">Phyllobacterium myrsinacearum</name>
    <dbReference type="NCBI Taxonomy" id="28101"/>
    <lineage>
        <taxon>Bacteria</taxon>
        <taxon>Pseudomonadati</taxon>
        <taxon>Pseudomonadota</taxon>
        <taxon>Alphaproteobacteria</taxon>
        <taxon>Hyphomicrobiales</taxon>
        <taxon>Phyllobacteriaceae</taxon>
        <taxon>Phyllobacterium</taxon>
    </lineage>
</organism>
<proteinExistence type="predicted"/>
<keyword evidence="2" id="KW-0472">Membrane</keyword>
<evidence type="ECO:0000256" key="2">
    <source>
        <dbReference type="SAM" id="Phobius"/>
    </source>
</evidence>
<sequence>METKANYLVVSIFTLLVSALAFGFVYWIERLGDTRPTAMLEIRIPGSVTGLAVKSQVLFNGLKVGEVTRLFIDASNPDVVIAQTQIDATTPITRSTQAELAFVLLTGQAYIELKGGKSYEPKLLEEAEKEDTVARIDIDPSSLKTLVQTVQDVLQRVDRAMDATENYLDEMKGPALDRAHEAKAFTQQLADSTDMINRYGQRAQDVQAVIKDARETMSRINEASVKVDDALTKLNRELSDDKGSTVANIREQLQSYRDTADSLQARLAPILKTLGTYTGEKLRNAQKFISDSRRSVETIERAISTFDSNPRETLFGGESKVPEYSGRR</sequence>
<dbReference type="Pfam" id="PF02470">
    <property type="entry name" value="MlaD"/>
    <property type="match status" value="1"/>
</dbReference>
<accession>A0A2S9JJQ6</accession>